<gene>
    <name evidence="2" type="ORF">DERYTH_LOCUS18812</name>
</gene>
<evidence type="ECO:0000313" key="3">
    <source>
        <dbReference type="Proteomes" id="UP000789405"/>
    </source>
</evidence>
<organism evidence="2 3">
    <name type="scientific">Dentiscutata erythropus</name>
    <dbReference type="NCBI Taxonomy" id="1348616"/>
    <lineage>
        <taxon>Eukaryota</taxon>
        <taxon>Fungi</taxon>
        <taxon>Fungi incertae sedis</taxon>
        <taxon>Mucoromycota</taxon>
        <taxon>Glomeromycotina</taxon>
        <taxon>Glomeromycetes</taxon>
        <taxon>Diversisporales</taxon>
        <taxon>Gigasporaceae</taxon>
        <taxon>Dentiscutata</taxon>
    </lineage>
</organism>
<dbReference type="EMBL" id="CAJVPY010019651">
    <property type="protein sequence ID" value="CAG8772392.1"/>
    <property type="molecule type" value="Genomic_DNA"/>
</dbReference>
<evidence type="ECO:0000313" key="2">
    <source>
        <dbReference type="EMBL" id="CAG8772392.1"/>
    </source>
</evidence>
<feature type="non-terminal residue" evidence="2">
    <location>
        <position position="45"/>
    </location>
</feature>
<keyword evidence="3" id="KW-1185">Reference proteome</keyword>
<feature type="compositionally biased region" description="Basic and acidic residues" evidence="1">
    <location>
        <begin position="36"/>
        <end position="45"/>
    </location>
</feature>
<reference evidence="2" key="1">
    <citation type="submission" date="2021-06" db="EMBL/GenBank/DDBJ databases">
        <authorList>
            <person name="Kallberg Y."/>
            <person name="Tangrot J."/>
            <person name="Rosling A."/>
        </authorList>
    </citation>
    <scope>NUCLEOTIDE SEQUENCE</scope>
    <source>
        <strain evidence="2">MA453B</strain>
    </source>
</reference>
<evidence type="ECO:0000256" key="1">
    <source>
        <dbReference type="SAM" id="MobiDB-lite"/>
    </source>
</evidence>
<protein>
    <submittedName>
        <fullName evidence="2">3308_t:CDS:1</fullName>
    </submittedName>
</protein>
<comment type="caution">
    <text evidence="2">The sequence shown here is derived from an EMBL/GenBank/DDBJ whole genome shotgun (WGS) entry which is preliminary data.</text>
</comment>
<accession>A0A9N9JBV2</accession>
<feature type="region of interest" description="Disordered" evidence="1">
    <location>
        <begin position="24"/>
        <end position="45"/>
    </location>
</feature>
<proteinExistence type="predicted"/>
<dbReference type="Proteomes" id="UP000789405">
    <property type="component" value="Unassembled WGS sequence"/>
</dbReference>
<name>A0A9N9JBV2_9GLOM</name>
<sequence>MTREEVITLKKEKRHRSLEDFLVDNEVASTSRPSKRQKENEDRAK</sequence>
<dbReference type="AlphaFoldDB" id="A0A9N9JBV2"/>